<gene>
    <name evidence="4" type="ORF">FGO68_gene3194</name>
</gene>
<keyword evidence="2" id="KW-0175">Coiled coil</keyword>
<dbReference type="CDD" id="cd00882">
    <property type="entry name" value="Ras_like_GTPase"/>
    <property type="match status" value="1"/>
</dbReference>
<dbReference type="SUPFAM" id="SSF52540">
    <property type="entry name" value="P-loop containing nucleoside triphosphate hydrolases"/>
    <property type="match status" value="1"/>
</dbReference>
<dbReference type="AlphaFoldDB" id="A0A8J8NP73"/>
<evidence type="ECO:0000259" key="3">
    <source>
        <dbReference type="Pfam" id="PF04548"/>
    </source>
</evidence>
<comment type="caution">
    <text evidence="4">The sequence shown here is derived from an EMBL/GenBank/DDBJ whole genome shotgun (WGS) entry which is preliminary data.</text>
</comment>
<dbReference type="InterPro" id="IPR006703">
    <property type="entry name" value="G_AIG1"/>
</dbReference>
<dbReference type="InterPro" id="IPR025662">
    <property type="entry name" value="Sigma_54_int_dom_ATP-bd_1"/>
</dbReference>
<dbReference type="OrthoDB" id="8954335at2759"/>
<feature type="coiled-coil region" evidence="2">
    <location>
        <begin position="241"/>
        <end position="329"/>
    </location>
</feature>
<evidence type="ECO:0000256" key="1">
    <source>
        <dbReference type="ARBA" id="ARBA00022741"/>
    </source>
</evidence>
<evidence type="ECO:0000256" key="2">
    <source>
        <dbReference type="SAM" id="Coils"/>
    </source>
</evidence>
<sequence>MYYKYIIHQKLQEGIYSRLVRLTNMESSHKQTIVVIGETGVGKSTLCNCIIGKEFFQTGEQLMTGCTMEAMAFSGKTIFDDLVKIIDTCGYNDPEGKDYENSLKMVNLIKGQSQGINSFLLVFNGQNIRWNVATIKILELLDATFPDFWTNVIVVINFMPQSEGEIRKRQRSGRSDIQIRTTIKNELSKKFGIPSTQSLPVYCVDCFYDDRIDSEKDHFIGSLKNILTSSKSLSPYKPDRVQAQKTEIMKLEEGKKQAEEKAQRKIDKLQEKLKEKEREDNRRIQENRKLRIQMEQMARQKSESQDQKIQDLEKQIKGIRKEKYDDEEEKRQIREQQKRDYDLQIELLKIAEIEKFQKQLAIQEAARKKANKPQEIESLMRKISIKEHEIEENGKHKRLLIKGGPQCAKCLERKDKLVGTVCKQYTDEKKKQDEYELKELKEQLAQKYAE</sequence>
<dbReference type="GO" id="GO:0005525">
    <property type="term" value="F:GTP binding"/>
    <property type="evidence" value="ECO:0007669"/>
    <property type="project" value="InterPro"/>
</dbReference>
<keyword evidence="1" id="KW-0547">Nucleotide-binding</keyword>
<feature type="domain" description="AIG1-type G" evidence="3">
    <location>
        <begin position="32"/>
        <end position="156"/>
    </location>
</feature>
<evidence type="ECO:0000313" key="4">
    <source>
        <dbReference type="EMBL" id="TNV78908.1"/>
    </source>
</evidence>
<keyword evidence="5" id="KW-1185">Reference proteome</keyword>
<organism evidence="4 5">
    <name type="scientific">Halteria grandinella</name>
    <dbReference type="NCBI Taxonomy" id="5974"/>
    <lineage>
        <taxon>Eukaryota</taxon>
        <taxon>Sar</taxon>
        <taxon>Alveolata</taxon>
        <taxon>Ciliophora</taxon>
        <taxon>Intramacronucleata</taxon>
        <taxon>Spirotrichea</taxon>
        <taxon>Stichotrichia</taxon>
        <taxon>Sporadotrichida</taxon>
        <taxon>Halteriidae</taxon>
        <taxon>Halteria</taxon>
    </lineage>
</organism>
<dbReference type="InterPro" id="IPR027417">
    <property type="entry name" value="P-loop_NTPase"/>
</dbReference>
<evidence type="ECO:0000313" key="5">
    <source>
        <dbReference type="Proteomes" id="UP000785679"/>
    </source>
</evidence>
<name>A0A8J8NP73_HALGN</name>
<accession>A0A8J8NP73</accession>
<proteinExistence type="predicted"/>
<protein>
    <recommendedName>
        <fullName evidence="3">AIG1-type G domain-containing protein</fullName>
    </recommendedName>
</protein>
<reference evidence="4" key="1">
    <citation type="submission" date="2019-06" db="EMBL/GenBank/DDBJ databases">
        <authorList>
            <person name="Zheng W."/>
        </authorList>
    </citation>
    <scope>NUCLEOTIDE SEQUENCE</scope>
    <source>
        <strain evidence="4">QDHG01</strain>
    </source>
</reference>
<dbReference type="Pfam" id="PF04548">
    <property type="entry name" value="AIG1"/>
    <property type="match status" value="1"/>
</dbReference>
<dbReference type="Gene3D" id="3.40.50.300">
    <property type="entry name" value="P-loop containing nucleotide triphosphate hydrolases"/>
    <property type="match status" value="1"/>
</dbReference>
<dbReference type="Proteomes" id="UP000785679">
    <property type="component" value="Unassembled WGS sequence"/>
</dbReference>
<dbReference type="EMBL" id="RRYP01009667">
    <property type="protein sequence ID" value="TNV78908.1"/>
    <property type="molecule type" value="Genomic_DNA"/>
</dbReference>
<dbReference type="PROSITE" id="PS00675">
    <property type="entry name" value="SIGMA54_INTERACT_1"/>
    <property type="match status" value="1"/>
</dbReference>